<dbReference type="InterPro" id="IPR003661">
    <property type="entry name" value="HisK_dim/P_dom"/>
</dbReference>
<dbReference type="Pfam" id="PF08447">
    <property type="entry name" value="PAS_3"/>
    <property type="match status" value="1"/>
</dbReference>
<dbReference type="Gene3D" id="3.30.450.20">
    <property type="entry name" value="PAS domain"/>
    <property type="match status" value="2"/>
</dbReference>
<evidence type="ECO:0000256" key="8">
    <source>
        <dbReference type="ARBA" id="ARBA00023012"/>
    </source>
</evidence>
<dbReference type="EMBL" id="CP041636">
    <property type="protein sequence ID" value="QDO96473.1"/>
    <property type="molecule type" value="Genomic_DNA"/>
</dbReference>
<accession>A0A516GY62</accession>
<evidence type="ECO:0000256" key="5">
    <source>
        <dbReference type="ARBA" id="ARBA00022741"/>
    </source>
</evidence>
<dbReference type="FunFam" id="3.30.450.20:FF:000099">
    <property type="entry name" value="Sensory box sensor histidine kinase"/>
    <property type="match status" value="1"/>
</dbReference>
<keyword evidence="16" id="KW-1185">Reference proteome</keyword>
<feature type="modified residue" description="4-aspartylphosphate" evidence="9">
    <location>
        <position position="1603"/>
    </location>
</feature>
<dbReference type="SUPFAM" id="SSF55785">
    <property type="entry name" value="PYP-like sensor domain (PAS domain)"/>
    <property type="match status" value="2"/>
</dbReference>
<dbReference type="PROSITE" id="PS50110">
    <property type="entry name" value="RESPONSE_REGULATORY"/>
    <property type="match status" value="3"/>
</dbReference>
<dbReference type="SMART" id="SM00065">
    <property type="entry name" value="GAF"/>
    <property type="match status" value="1"/>
</dbReference>
<protein>
    <recommendedName>
        <fullName evidence="2">histidine kinase</fullName>
        <ecNumber evidence="2">2.7.13.3</ecNumber>
    </recommendedName>
</protein>
<dbReference type="PANTHER" id="PTHR43547:SF2">
    <property type="entry name" value="HYBRID SIGNAL TRANSDUCTION HISTIDINE KINASE C"/>
    <property type="match status" value="1"/>
</dbReference>
<evidence type="ECO:0000256" key="10">
    <source>
        <dbReference type="SAM" id="MobiDB-lite"/>
    </source>
</evidence>
<feature type="domain" description="Histidine kinase" evidence="11">
    <location>
        <begin position="374"/>
        <end position="594"/>
    </location>
</feature>
<gene>
    <name evidence="15" type="ORF">FNB15_03930</name>
</gene>
<feature type="domain" description="Histidine kinase" evidence="11">
    <location>
        <begin position="1160"/>
        <end position="1382"/>
    </location>
</feature>
<dbReference type="SMART" id="SM00448">
    <property type="entry name" value="REC"/>
    <property type="match status" value="3"/>
</dbReference>
<dbReference type="InterPro" id="IPR029016">
    <property type="entry name" value="GAF-like_dom_sf"/>
</dbReference>
<dbReference type="Gene3D" id="3.30.450.40">
    <property type="match status" value="1"/>
</dbReference>
<dbReference type="InterPro" id="IPR000014">
    <property type="entry name" value="PAS"/>
</dbReference>
<dbReference type="PANTHER" id="PTHR43547">
    <property type="entry name" value="TWO-COMPONENT HISTIDINE KINASE"/>
    <property type="match status" value="1"/>
</dbReference>
<dbReference type="Pfam" id="PF13185">
    <property type="entry name" value="GAF_2"/>
    <property type="match status" value="1"/>
</dbReference>
<evidence type="ECO:0000256" key="3">
    <source>
        <dbReference type="ARBA" id="ARBA00022553"/>
    </source>
</evidence>
<keyword evidence="5" id="KW-0547">Nucleotide-binding</keyword>
<dbReference type="InterPro" id="IPR001610">
    <property type="entry name" value="PAC"/>
</dbReference>
<dbReference type="InterPro" id="IPR004358">
    <property type="entry name" value="Sig_transdc_His_kin-like_C"/>
</dbReference>
<dbReference type="InterPro" id="IPR013655">
    <property type="entry name" value="PAS_fold_3"/>
</dbReference>
<dbReference type="PRINTS" id="PR00344">
    <property type="entry name" value="BCTRLSENSOR"/>
</dbReference>
<feature type="domain" description="PAS" evidence="13">
    <location>
        <begin position="977"/>
        <end position="1047"/>
    </location>
</feature>
<dbReference type="PROSITE" id="PS50109">
    <property type="entry name" value="HIS_KIN"/>
    <property type="match status" value="2"/>
</dbReference>
<dbReference type="EC" id="2.7.13.3" evidence="2"/>
<evidence type="ECO:0000259" key="11">
    <source>
        <dbReference type="PROSITE" id="PS50109"/>
    </source>
</evidence>
<feature type="region of interest" description="Disordered" evidence="10">
    <location>
        <begin position="1385"/>
        <end position="1406"/>
    </location>
</feature>
<name>A0A516GY62_9PROT</name>
<dbReference type="InterPro" id="IPR036890">
    <property type="entry name" value="HATPase_C_sf"/>
</dbReference>
<dbReference type="GO" id="GO:0005524">
    <property type="term" value="F:ATP binding"/>
    <property type="evidence" value="ECO:0007669"/>
    <property type="project" value="UniProtKB-KW"/>
</dbReference>
<feature type="modified residue" description="4-aspartylphosphate" evidence="9">
    <location>
        <position position="704"/>
    </location>
</feature>
<dbReference type="Gene3D" id="1.10.287.130">
    <property type="match status" value="2"/>
</dbReference>
<dbReference type="CDD" id="cd00130">
    <property type="entry name" value="PAS"/>
    <property type="match status" value="1"/>
</dbReference>
<dbReference type="InterPro" id="IPR000700">
    <property type="entry name" value="PAS-assoc_C"/>
</dbReference>
<dbReference type="Pfam" id="PF00512">
    <property type="entry name" value="HisKA"/>
    <property type="match status" value="2"/>
</dbReference>
<dbReference type="KEGG" id="fer:FNB15_03930"/>
<dbReference type="CDD" id="cd16922">
    <property type="entry name" value="HATPase_EvgS-ArcB-TorS-like"/>
    <property type="match status" value="1"/>
</dbReference>
<comment type="catalytic activity">
    <reaction evidence="1">
        <text>ATP + protein L-histidine = ADP + protein N-phospho-L-histidine.</text>
        <dbReference type="EC" id="2.7.13.3"/>
    </reaction>
</comment>
<evidence type="ECO:0000313" key="16">
    <source>
        <dbReference type="Proteomes" id="UP000317496"/>
    </source>
</evidence>
<dbReference type="SMART" id="SM00086">
    <property type="entry name" value="PAC"/>
    <property type="match status" value="2"/>
</dbReference>
<dbReference type="OrthoDB" id="9796100at2"/>
<organism evidence="15 16">
    <name type="scientific">Ferrovibrio terrae</name>
    <dbReference type="NCBI Taxonomy" id="2594003"/>
    <lineage>
        <taxon>Bacteria</taxon>
        <taxon>Pseudomonadati</taxon>
        <taxon>Pseudomonadota</taxon>
        <taxon>Alphaproteobacteria</taxon>
        <taxon>Rhodospirillales</taxon>
        <taxon>Rhodospirillaceae</taxon>
        <taxon>Ferrovibrio</taxon>
    </lineage>
</organism>
<dbReference type="InterPro" id="IPR005467">
    <property type="entry name" value="His_kinase_dom"/>
</dbReference>
<evidence type="ECO:0000256" key="6">
    <source>
        <dbReference type="ARBA" id="ARBA00022777"/>
    </source>
</evidence>
<proteinExistence type="predicted"/>
<evidence type="ECO:0000256" key="4">
    <source>
        <dbReference type="ARBA" id="ARBA00022679"/>
    </source>
</evidence>
<evidence type="ECO:0000256" key="9">
    <source>
        <dbReference type="PROSITE-ProRule" id="PRU00169"/>
    </source>
</evidence>
<dbReference type="InterPro" id="IPR036097">
    <property type="entry name" value="HisK_dim/P_sf"/>
</dbReference>
<dbReference type="FunFam" id="3.30.565.10:FF:000037">
    <property type="entry name" value="Hybrid sensor histidine kinase/response regulator"/>
    <property type="match status" value="1"/>
</dbReference>
<evidence type="ECO:0000256" key="7">
    <source>
        <dbReference type="ARBA" id="ARBA00022840"/>
    </source>
</evidence>
<dbReference type="SUPFAM" id="SSF52172">
    <property type="entry name" value="CheY-like"/>
    <property type="match status" value="3"/>
</dbReference>
<dbReference type="InterPro" id="IPR003594">
    <property type="entry name" value="HATPase_dom"/>
</dbReference>
<sequence>MPRQASGSGAFSTVNDVTLKTASAANTAWGLDFLAGGGEMGAKMRAYDWAGSPLGPAHLWPQSLKTAIRILLSSRYAMWMAWGPGLTFFCNDAYLPTLGVKAKWALGSSARKVWSEVWEFAGPRIEQVLTTGTATWDENLLLYLERSGFPEETYHTFSYSPLPDDAGNIVGMLCVVTETTARVIAERRMTLLRDLATELTLTRRLEDVGPALNRILGNQPDLPFVSMYLFDTPGEHHAIRLCFIGTTADDALFPRFIQLDAQAPLPVEGMLAGNRDIAMADLATRLGGTPGPAGAAGDQARLVPLMQGPDRCIGFAVVGLAPYRRSDPDYIGFIDLLARQIEANLASVSAYEEERRRAEALAELDRVKTAFFSNVSHEFRTPLTLMLGPLEELIEKRPPDIRPENLALAETAQRNGLRLLKLVNSLLDFSRLEAGRAQAQFRPTDLSAYTAELAASFESLLDRAGLVYRIDCPPLPQPVHVDHDMWEKIVLNLLSNAFKFTMVGEVAVALRPSADGQQVQLIVSDTGTGISPEDQARLFQRFYRVAGAQGRSFEGSGIGLALVQELVRQHGGDITVDSEPGKGSRFIVTLPVGTAHLPDGQILNDTAATQSSQADSFVSEAMTWLEDGATETRNQPDQTGAPDYGSRTAAQAGRRVLLADDNRDMREYIHRLLLAEGYVVEAVENGVEALEAIRRNPADLILSDIMMPQLDGYGLLRAIRTDPLLRHTPVIFLSARAGDESRLDGIDAGADDYLVKPFSARELVVRVARNLEITRLHRETEQALVEEATTLEILSRVGAMVTAQLDLDSVVQAVTDAATRLTGAAFGSFFYNVENEAGESYMLYALSGVSRDAFAKFPMPRNTAVFAPTFQGEGIVRSDDITRDPRYGHNEPHHGMPDGHLPVRSYLASSVVSRSGDVLGGLFFGHPNAGVFDERSERLLEGIAAQASIAIDNARLYKAAQAEIAERRKTETALRESEARFRNMADNAPVIIWITEANGNCTYINPRWTELTGLTAQQTLGFGGLEAIHPEDRQRCRDMFLAAHASHDAFRMEYQLRGAGGQYHWVMSAALPRFDGETFLGFIGSVVDLTDRKRLEEQQELLLAIARDVNATLEKKVDERTRELTATNARLRNEISERARAEEALGHAQKMEAIGQLTGGVAHDFNNLLTVIVGNIETLQRQIRRETPDRARMLRAIDNAAKGAERGAALTQRLLSFSRRAPLEPQPVDVNTLVAGMSDLMRRSLGEQVTIATELEAGLWTVNADPNQLENVLLNLAVNGRDAMPEGGTLTILTRNVSFAESSHDLAGDHVLISVRDTGTGMPQEVMEQAFEPFFTTKDIGHGTGLGLSQAYGFVKQSGGHVKLDSVLQQGTTVSIYLPRLAQADAPGTDAPATRTRPQDSGHIPRGNETILVVEDDPDVRRHSCDILNDLGYRVLQAETGAAALAMLERHPEIALLFTDIGLPGGMNGRQLSEAARRRWPALKVLFTSGYAQHAVVHDGRLDPGVQLLSKPFTYLALARKCRAVLDSIGSARVGPDVGATAKPAAAAGSRRLLLVEDDPLMVSVLAEGLDDAGYTHVETATSGNAALTAMQENPDIAIVVMDMGLPDMRGDQLLLALRTARPELPVVIASGYGRTMLEKRMAGIPNLNFIDKPFLAAELAELLTRIGFGPD</sequence>
<dbReference type="Gene3D" id="3.30.565.10">
    <property type="entry name" value="Histidine kinase-like ATPase, C-terminal domain"/>
    <property type="match status" value="2"/>
</dbReference>
<dbReference type="PROSITE" id="PS50113">
    <property type="entry name" value="PAC"/>
    <property type="match status" value="1"/>
</dbReference>
<dbReference type="PROSITE" id="PS50112">
    <property type="entry name" value="PAS"/>
    <property type="match status" value="1"/>
</dbReference>
<keyword evidence="4" id="KW-0808">Transferase</keyword>
<dbReference type="NCBIfam" id="TIGR00229">
    <property type="entry name" value="sensory_box"/>
    <property type="match status" value="1"/>
</dbReference>
<dbReference type="Pfam" id="PF02518">
    <property type="entry name" value="HATPase_c"/>
    <property type="match status" value="2"/>
</dbReference>
<dbReference type="InterPro" id="IPR001789">
    <property type="entry name" value="Sig_transdc_resp-reg_receiver"/>
</dbReference>
<evidence type="ECO:0000256" key="1">
    <source>
        <dbReference type="ARBA" id="ARBA00000085"/>
    </source>
</evidence>
<dbReference type="SUPFAM" id="SSF55781">
    <property type="entry name" value="GAF domain-like"/>
    <property type="match status" value="1"/>
</dbReference>
<dbReference type="InterPro" id="IPR003018">
    <property type="entry name" value="GAF"/>
</dbReference>
<evidence type="ECO:0000259" key="13">
    <source>
        <dbReference type="PROSITE" id="PS50112"/>
    </source>
</evidence>
<dbReference type="InterPro" id="IPR011006">
    <property type="entry name" value="CheY-like_superfamily"/>
</dbReference>
<feature type="domain" description="Response regulatory" evidence="12">
    <location>
        <begin position="1410"/>
        <end position="1526"/>
    </location>
</feature>
<dbReference type="CDD" id="cd00082">
    <property type="entry name" value="HisKA"/>
    <property type="match status" value="2"/>
</dbReference>
<dbReference type="SMART" id="SM00387">
    <property type="entry name" value="HATPase_c"/>
    <property type="match status" value="2"/>
</dbReference>
<keyword evidence="7" id="KW-0067">ATP-binding</keyword>
<feature type="domain" description="Response regulatory" evidence="12">
    <location>
        <begin position="1552"/>
        <end position="1668"/>
    </location>
</feature>
<dbReference type="Pfam" id="PF00072">
    <property type="entry name" value="Response_reg"/>
    <property type="match status" value="3"/>
</dbReference>
<dbReference type="CDD" id="cd17574">
    <property type="entry name" value="REC_OmpR"/>
    <property type="match status" value="1"/>
</dbReference>
<evidence type="ECO:0000256" key="2">
    <source>
        <dbReference type="ARBA" id="ARBA00012438"/>
    </source>
</evidence>
<keyword evidence="6" id="KW-0418">Kinase</keyword>
<feature type="domain" description="PAC" evidence="14">
    <location>
        <begin position="1050"/>
        <end position="1101"/>
    </location>
</feature>
<dbReference type="CDD" id="cd18161">
    <property type="entry name" value="REC_hyHK_blue-like"/>
    <property type="match status" value="1"/>
</dbReference>
<dbReference type="SUPFAM" id="SSF55874">
    <property type="entry name" value="ATPase domain of HSP90 chaperone/DNA topoisomerase II/histidine kinase"/>
    <property type="match status" value="2"/>
</dbReference>
<dbReference type="Gene3D" id="3.40.50.2300">
    <property type="match status" value="3"/>
</dbReference>
<evidence type="ECO:0000259" key="14">
    <source>
        <dbReference type="PROSITE" id="PS50113"/>
    </source>
</evidence>
<feature type="domain" description="Response regulatory" evidence="12">
    <location>
        <begin position="655"/>
        <end position="771"/>
    </location>
</feature>
<dbReference type="SMART" id="SM00091">
    <property type="entry name" value="PAS"/>
    <property type="match status" value="2"/>
</dbReference>
<dbReference type="Proteomes" id="UP000317496">
    <property type="component" value="Chromosome"/>
</dbReference>
<dbReference type="InterPro" id="IPR035965">
    <property type="entry name" value="PAS-like_dom_sf"/>
</dbReference>
<reference evidence="15 16" key="1">
    <citation type="submission" date="2019-07" db="EMBL/GenBank/DDBJ databases">
        <title>Genome sequencing for Ferrovibrio sp. K5.</title>
        <authorList>
            <person name="Park S.-J."/>
        </authorList>
    </citation>
    <scope>NUCLEOTIDE SEQUENCE [LARGE SCALE GENOMIC DNA]</scope>
    <source>
        <strain evidence="15 16">K5</strain>
    </source>
</reference>
<evidence type="ECO:0000259" key="12">
    <source>
        <dbReference type="PROSITE" id="PS50110"/>
    </source>
</evidence>
<keyword evidence="3 9" id="KW-0597">Phosphoprotein</keyword>
<dbReference type="GO" id="GO:0000155">
    <property type="term" value="F:phosphorelay sensor kinase activity"/>
    <property type="evidence" value="ECO:0007669"/>
    <property type="project" value="InterPro"/>
</dbReference>
<dbReference type="SUPFAM" id="SSF47384">
    <property type="entry name" value="Homodimeric domain of signal transducing histidine kinase"/>
    <property type="match status" value="2"/>
</dbReference>
<keyword evidence="8" id="KW-0902">Two-component regulatory system</keyword>
<feature type="modified residue" description="4-aspartylphosphate" evidence="9">
    <location>
        <position position="1460"/>
    </location>
</feature>
<dbReference type="SMART" id="SM00388">
    <property type="entry name" value="HisKA"/>
    <property type="match status" value="2"/>
</dbReference>
<evidence type="ECO:0000313" key="15">
    <source>
        <dbReference type="EMBL" id="QDO96473.1"/>
    </source>
</evidence>